<sequence length="75" mass="8331">MTAGTWLQAPQGVLVLIHRIAVVIVFIDHQFALILCHLSLLHFVLILLVGFDLLLEIPTQKLLTLQFQGGIGVFN</sequence>
<gene>
    <name evidence="2" type="ORF">FGO68_gene13015</name>
</gene>
<proteinExistence type="predicted"/>
<dbReference type="Proteomes" id="UP000785679">
    <property type="component" value="Unassembled WGS sequence"/>
</dbReference>
<dbReference type="AlphaFoldDB" id="A0A8J8NXH7"/>
<reference evidence="2" key="1">
    <citation type="submission" date="2019-06" db="EMBL/GenBank/DDBJ databases">
        <authorList>
            <person name="Zheng W."/>
        </authorList>
    </citation>
    <scope>NUCLEOTIDE SEQUENCE</scope>
    <source>
        <strain evidence="2">QDHG01</strain>
    </source>
</reference>
<keyword evidence="1" id="KW-0472">Membrane</keyword>
<accession>A0A8J8NXH7</accession>
<evidence type="ECO:0000313" key="2">
    <source>
        <dbReference type="EMBL" id="TNV82185.1"/>
    </source>
</evidence>
<keyword evidence="1" id="KW-0812">Transmembrane</keyword>
<protein>
    <submittedName>
        <fullName evidence="2">Uncharacterized protein</fullName>
    </submittedName>
</protein>
<organism evidence="2 3">
    <name type="scientific">Halteria grandinella</name>
    <dbReference type="NCBI Taxonomy" id="5974"/>
    <lineage>
        <taxon>Eukaryota</taxon>
        <taxon>Sar</taxon>
        <taxon>Alveolata</taxon>
        <taxon>Ciliophora</taxon>
        <taxon>Intramacronucleata</taxon>
        <taxon>Spirotrichea</taxon>
        <taxon>Stichotrichia</taxon>
        <taxon>Sporadotrichida</taxon>
        <taxon>Halteriidae</taxon>
        <taxon>Halteria</taxon>
    </lineage>
</organism>
<evidence type="ECO:0000313" key="3">
    <source>
        <dbReference type="Proteomes" id="UP000785679"/>
    </source>
</evidence>
<keyword evidence="3" id="KW-1185">Reference proteome</keyword>
<dbReference type="EMBL" id="RRYP01005264">
    <property type="protein sequence ID" value="TNV82185.1"/>
    <property type="molecule type" value="Genomic_DNA"/>
</dbReference>
<keyword evidence="1" id="KW-1133">Transmembrane helix</keyword>
<name>A0A8J8NXH7_HALGN</name>
<comment type="caution">
    <text evidence="2">The sequence shown here is derived from an EMBL/GenBank/DDBJ whole genome shotgun (WGS) entry which is preliminary data.</text>
</comment>
<feature type="transmembrane region" description="Helical" evidence="1">
    <location>
        <begin position="34"/>
        <end position="55"/>
    </location>
</feature>
<feature type="transmembrane region" description="Helical" evidence="1">
    <location>
        <begin position="6"/>
        <end position="27"/>
    </location>
</feature>
<evidence type="ECO:0000256" key="1">
    <source>
        <dbReference type="SAM" id="Phobius"/>
    </source>
</evidence>